<accession>A0A2V4MLN6</accession>
<evidence type="ECO:0000256" key="4">
    <source>
        <dbReference type="ARBA" id="ARBA00022679"/>
    </source>
</evidence>
<evidence type="ECO:0000313" key="9">
    <source>
        <dbReference type="EMBL" id="PYC46479.1"/>
    </source>
</evidence>
<keyword evidence="6 7" id="KW-0819">tRNA processing</keyword>
<feature type="region of interest" description="Disordered" evidence="8">
    <location>
        <begin position="1"/>
        <end position="44"/>
    </location>
</feature>
<evidence type="ECO:0000256" key="5">
    <source>
        <dbReference type="ARBA" id="ARBA00022691"/>
    </source>
</evidence>
<dbReference type="PANTHER" id="PTHR23417:SF14">
    <property type="entry name" value="PENTACOTRIPEPTIDE-REPEAT REGION OF PRORP DOMAIN-CONTAINING PROTEIN"/>
    <property type="match status" value="1"/>
</dbReference>
<feature type="binding site" evidence="7">
    <location>
        <position position="212"/>
    </location>
    <ligand>
        <name>substrate</name>
    </ligand>
</feature>
<keyword evidence="3 7" id="KW-0489">Methyltransferase</keyword>
<dbReference type="InterPro" id="IPR003358">
    <property type="entry name" value="tRNA_(Gua-N-7)_MeTrfase_Trmb"/>
</dbReference>
<protein>
    <recommendedName>
        <fullName evidence="7">tRNA (guanine-N(7)-)-methyltransferase</fullName>
        <ecNumber evidence="7">2.1.1.33</ecNumber>
    </recommendedName>
    <alternativeName>
        <fullName evidence="7">tRNA (guanine(46)-N(7))-methyltransferase</fullName>
    </alternativeName>
    <alternativeName>
        <fullName evidence="7">tRNA(m7G46)-methyltransferase</fullName>
    </alternativeName>
</protein>
<evidence type="ECO:0000313" key="10">
    <source>
        <dbReference type="Proteomes" id="UP000248012"/>
    </source>
</evidence>
<dbReference type="GO" id="GO:0043527">
    <property type="term" value="C:tRNA methyltransferase complex"/>
    <property type="evidence" value="ECO:0007669"/>
    <property type="project" value="TreeGrafter"/>
</dbReference>
<sequence length="270" mass="30344">MNDDSPSKPAKPDTPYVKKGAGPVHIRGTASDDPAGGTHPSGAPWRNFYGRFKGKGLRQSQEAYLEEDLAKLSPGAVDWEVNPDRVPLDPAAMFGGKPVWLEIGFGGGEHLVHQAATYPDVGIIGCEPYINGVAMLLGKIRKAGVENLKVHPGDVRDMFDVLPDASIERAFLLYPDPWPKKRHHRRRFVTQDYLTALARVMKSGAIFRVATDIPDYVRQTLEEVPRAGFEWCAEGPEDWRAPWGDWISTRYEQKAIREERTPHYLTFRRL</sequence>
<dbReference type="UniPathway" id="UPA00989"/>
<dbReference type="InterPro" id="IPR055361">
    <property type="entry name" value="tRNA_methyltr_TrmB_bact"/>
</dbReference>
<proteinExistence type="inferred from homology"/>
<dbReference type="Pfam" id="PF02390">
    <property type="entry name" value="Methyltransf_4"/>
    <property type="match status" value="1"/>
</dbReference>
<comment type="caution">
    <text evidence="9">The sequence shown here is derived from an EMBL/GenBank/DDBJ whole genome shotgun (WGS) entry which is preliminary data.</text>
</comment>
<dbReference type="EMBL" id="QFVT01000013">
    <property type="protein sequence ID" value="PYC46479.1"/>
    <property type="molecule type" value="Genomic_DNA"/>
</dbReference>
<dbReference type="HAMAP" id="MF_01057">
    <property type="entry name" value="tRNA_methyltr_TrmB"/>
    <property type="match status" value="1"/>
</dbReference>
<comment type="function">
    <text evidence="2 7">Catalyzes the formation of N(7)-methylguanine at position 46 (m7G46) in tRNA.</text>
</comment>
<dbReference type="GO" id="GO:0008176">
    <property type="term" value="F:tRNA (guanine(46)-N7)-methyltransferase activity"/>
    <property type="evidence" value="ECO:0007669"/>
    <property type="project" value="UniProtKB-UniRule"/>
</dbReference>
<name>A0A2V4MLN6_9RHOB</name>
<keyword evidence="10" id="KW-1185">Reference proteome</keyword>
<feature type="binding site" evidence="7">
    <location>
        <position position="127"/>
    </location>
    <ligand>
        <name>S-adenosyl-L-methionine</name>
        <dbReference type="ChEBI" id="CHEBI:59789"/>
    </ligand>
</feature>
<feature type="binding site" evidence="7">
    <location>
        <position position="176"/>
    </location>
    <ligand>
        <name>S-adenosyl-L-methionine</name>
        <dbReference type="ChEBI" id="CHEBI:59789"/>
    </ligand>
</feature>
<dbReference type="SUPFAM" id="SSF53335">
    <property type="entry name" value="S-adenosyl-L-methionine-dependent methyltransferases"/>
    <property type="match status" value="1"/>
</dbReference>
<feature type="binding site" evidence="7">
    <location>
        <begin position="249"/>
        <end position="252"/>
    </location>
    <ligand>
        <name>substrate</name>
    </ligand>
</feature>
<dbReference type="Gene3D" id="3.40.50.150">
    <property type="entry name" value="Vaccinia Virus protein VP39"/>
    <property type="match status" value="1"/>
</dbReference>
<feature type="binding site" evidence="7">
    <location>
        <position position="180"/>
    </location>
    <ligand>
        <name>substrate</name>
    </ligand>
</feature>
<organism evidence="9 10">
    <name type="scientific">Litorivita pollutaquae</name>
    <dbReference type="NCBI Taxonomy" id="2200892"/>
    <lineage>
        <taxon>Bacteria</taxon>
        <taxon>Pseudomonadati</taxon>
        <taxon>Pseudomonadota</taxon>
        <taxon>Alphaproteobacteria</taxon>
        <taxon>Rhodobacterales</taxon>
        <taxon>Paracoccaceae</taxon>
        <taxon>Litorivita</taxon>
    </lineage>
</organism>
<keyword evidence="5 7" id="KW-0949">S-adenosyl-L-methionine</keyword>
<comment type="pathway">
    <text evidence="7">tRNA modification; N(7)-methylguanine-tRNA biosynthesis.</text>
</comment>
<reference evidence="9 10" key="1">
    <citation type="submission" date="2018-05" db="EMBL/GenBank/DDBJ databases">
        <title>Oceanovita maritima gen. nov., sp. nov., a marine bacterium in the family Rhodobacteraceae isolated from surface seawater of Lundu port Xiamen, China.</title>
        <authorList>
            <person name="Hetharua B.H."/>
            <person name="Min D."/>
            <person name="Liao H."/>
            <person name="Tian Y."/>
        </authorList>
    </citation>
    <scope>NUCLEOTIDE SEQUENCE [LARGE SCALE GENOMIC DNA]</scope>
    <source>
        <strain evidence="9 10">FSX-11</strain>
    </source>
</reference>
<dbReference type="RefSeq" id="WP_110797145.1">
    <property type="nucleotide sequence ID" value="NZ_KZ826492.1"/>
</dbReference>
<keyword evidence="4 7" id="KW-0808">Transferase</keyword>
<dbReference type="Proteomes" id="UP000248012">
    <property type="component" value="Unassembled WGS sequence"/>
</dbReference>
<dbReference type="OrthoDB" id="9802090at2"/>
<evidence type="ECO:0000256" key="8">
    <source>
        <dbReference type="SAM" id="MobiDB-lite"/>
    </source>
</evidence>
<feature type="binding site" evidence="7">
    <location>
        <position position="102"/>
    </location>
    <ligand>
        <name>S-adenosyl-L-methionine</name>
        <dbReference type="ChEBI" id="CHEBI:59789"/>
    </ligand>
</feature>
<evidence type="ECO:0000256" key="1">
    <source>
        <dbReference type="ARBA" id="ARBA00000142"/>
    </source>
</evidence>
<dbReference type="PROSITE" id="PS51625">
    <property type="entry name" value="SAM_MT_TRMB"/>
    <property type="match status" value="1"/>
</dbReference>
<gene>
    <name evidence="7" type="primary">trmB</name>
    <name evidence="9" type="ORF">DI396_15195</name>
</gene>
<comment type="similarity">
    <text evidence="7">Belongs to the class I-like SAM-binding methyltransferase superfamily. TrmB family.</text>
</comment>
<dbReference type="PANTHER" id="PTHR23417">
    <property type="entry name" value="3-DEOXY-D-MANNO-OCTULOSONIC-ACID TRANSFERASE/TRNA GUANINE-N 7 - -METHYLTRANSFERASE"/>
    <property type="match status" value="1"/>
</dbReference>
<dbReference type="EC" id="2.1.1.33" evidence="7"/>
<evidence type="ECO:0000256" key="6">
    <source>
        <dbReference type="ARBA" id="ARBA00022694"/>
    </source>
</evidence>
<comment type="caution">
    <text evidence="7">Lacks conserved residue(s) required for the propagation of feature annotation.</text>
</comment>
<evidence type="ECO:0000256" key="3">
    <source>
        <dbReference type="ARBA" id="ARBA00022603"/>
    </source>
</evidence>
<dbReference type="InterPro" id="IPR029063">
    <property type="entry name" value="SAM-dependent_MTases_sf"/>
</dbReference>
<evidence type="ECO:0000256" key="2">
    <source>
        <dbReference type="ARBA" id="ARBA00003015"/>
    </source>
</evidence>
<feature type="binding site" evidence="7">
    <location>
        <position position="154"/>
    </location>
    <ligand>
        <name>S-adenosyl-L-methionine</name>
        <dbReference type="ChEBI" id="CHEBI:59789"/>
    </ligand>
</feature>
<dbReference type="AlphaFoldDB" id="A0A2V4MLN6"/>
<evidence type="ECO:0000256" key="7">
    <source>
        <dbReference type="HAMAP-Rule" id="MF_01057"/>
    </source>
</evidence>
<comment type="catalytic activity">
    <reaction evidence="1 7">
        <text>guanosine(46) in tRNA + S-adenosyl-L-methionine = N(7)-methylguanosine(46) in tRNA + S-adenosyl-L-homocysteine</text>
        <dbReference type="Rhea" id="RHEA:42708"/>
        <dbReference type="Rhea" id="RHEA-COMP:10188"/>
        <dbReference type="Rhea" id="RHEA-COMP:10189"/>
        <dbReference type="ChEBI" id="CHEBI:57856"/>
        <dbReference type="ChEBI" id="CHEBI:59789"/>
        <dbReference type="ChEBI" id="CHEBI:74269"/>
        <dbReference type="ChEBI" id="CHEBI:74480"/>
        <dbReference type="EC" id="2.1.1.33"/>
    </reaction>
</comment>